<dbReference type="AlphaFoldDB" id="A0A1M6KKZ4"/>
<protein>
    <submittedName>
        <fullName evidence="1">Uncharacterized protein</fullName>
    </submittedName>
</protein>
<evidence type="ECO:0000313" key="1">
    <source>
        <dbReference type="EMBL" id="SHJ59596.1"/>
    </source>
</evidence>
<evidence type="ECO:0000313" key="2">
    <source>
        <dbReference type="Proteomes" id="UP000184529"/>
    </source>
</evidence>
<keyword evidence="2" id="KW-1185">Reference proteome</keyword>
<dbReference type="RefSeq" id="WP_165613270.1">
    <property type="nucleotide sequence ID" value="NZ_FQZM01000043.1"/>
</dbReference>
<dbReference type="STRING" id="1121432.SAMN02745219_02906"/>
<accession>A0A1M6KKZ4</accession>
<dbReference type="EMBL" id="FQZM01000043">
    <property type="protein sequence ID" value="SHJ59596.1"/>
    <property type="molecule type" value="Genomic_DNA"/>
</dbReference>
<dbReference type="Proteomes" id="UP000184529">
    <property type="component" value="Unassembled WGS sequence"/>
</dbReference>
<reference evidence="2" key="1">
    <citation type="submission" date="2016-11" db="EMBL/GenBank/DDBJ databases">
        <authorList>
            <person name="Varghese N."/>
            <person name="Submissions S."/>
        </authorList>
    </citation>
    <scope>NUCLEOTIDE SEQUENCE [LARGE SCALE GENOMIC DNA]</scope>
    <source>
        <strain evidence="2">DSM 16057</strain>
    </source>
</reference>
<gene>
    <name evidence="1" type="ORF">SAMN02745219_02906</name>
</gene>
<proteinExistence type="predicted"/>
<organism evidence="1 2">
    <name type="scientific">Desulfofundulus thermosubterraneus DSM 16057</name>
    <dbReference type="NCBI Taxonomy" id="1121432"/>
    <lineage>
        <taxon>Bacteria</taxon>
        <taxon>Bacillati</taxon>
        <taxon>Bacillota</taxon>
        <taxon>Clostridia</taxon>
        <taxon>Eubacteriales</taxon>
        <taxon>Peptococcaceae</taxon>
        <taxon>Desulfofundulus</taxon>
    </lineage>
</organism>
<name>A0A1M6KKZ4_9FIRM</name>
<sequence length="49" mass="5562">MAIVCTIRECIYYNPLCDGNCSFDGKVEIELLYENGEYFGVCVAMTLEE</sequence>